<feature type="transmembrane region" description="Helical" evidence="1">
    <location>
        <begin position="41"/>
        <end position="63"/>
    </location>
</feature>
<sequence>MRSSIVMKAFVPKAKGFCCYAKWNEESFVTDEVLLSSRVHIFNSVAMLIFTSIFSIILPNCIAAKATSSGRTMENQYFKMKPRKIILTKVNSLPKGFEASSLHMSWLQRP</sequence>
<dbReference type="AlphaFoldDB" id="A0A1J1IIN2"/>
<organism evidence="2 3">
    <name type="scientific">Clunio marinus</name>
    <dbReference type="NCBI Taxonomy" id="568069"/>
    <lineage>
        <taxon>Eukaryota</taxon>
        <taxon>Metazoa</taxon>
        <taxon>Ecdysozoa</taxon>
        <taxon>Arthropoda</taxon>
        <taxon>Hexapoda</taxon>
        <taxon>Insecta</taxon>
        <taxon>Pterygota</taxon>
        <taxon>Neoptera</taxon>
        <taxon>Endopterygota</taxon>
        <taxon>Diptera</taxon>
        <taxon>Nematocera</taxon>
        <taxon>Chironomoidea</taxon>
        <taxon>Chironomidae</taxon>
        <taxon>Clunio</taxon>
    </lineage>
</organism>
<evidence type="ECO:0000313" key="2">
    <source>
        <dbReference type="EMBL" id="CRK98926.1"/>
    </source>
</evidence>
<keyword evidence="1" id="KW-1133">Transmembrane helix</keyword>
<proteinExistence type="predicted"/>
<evidence type="ECO:0000256" key="1">
    <source>
        <dbReference type="SAM" id="Phobius"/>
    </source>
</evidence>
<name>A0A1J1IIN2_9DIPT</name>
<keyword evidence="3" id="KW-1185">Reference proteome</keyword>
<keyword evidence="1" id="KW-0472">Membrane</keyword>
<gene>
    <name evidence="2" type="ORF">CLUMA_CG012389</name>
</gene>
<accession>A0A1J1IIN2</accession>
<reference evidence="2 3" key="1">
    <citation type="submission" date="2015-04" db="EMBL/GenBank/DDBJ databases">
        <authorList>
            <person name="Syromyatnikov M.Y."/>
            <person name="Popov V.N."/>
        </authorList>
    </citation>
    <scope>NUCLEOTIDE SEQUENCE [LARGE SCALE GENOMIC DNA]</scope>
</reference>
<keyword evidence="1" id="KW-0812">Transmembrane</keyword>
<protein>
    <submittedName>
        <fullName evidence="2">CLUMA_CG012389, isoform A</fullName>
    </submittedName>
</protein>
<dbReference type="Proteomes" id="UP000183832">
    <property type="component" value="Unassembled WGS sequence"/>
</dbReference>
<evidence type="ECO:0000313" key="3">
    <source>
        <dbReference type="Proteomes" id="UP000183832"/>
    </source>
</evidence>
<dbReference type="EMBL" id="CVRI01000048">
    <property type="protein sequence ID" value="CRK98926.1"/>
    <property type="molecule type" value="Genomic_DNA"/>
</dbReference>